<proteinExistence type="predicted"/>
<dbReference type="RefSeq" id="WP_092219626.1">
    <property type="nucleotide sequence ID" value="NZ_CP030050.1"/>
</dbReference>
<gene>
    <name evidence="2" type="ORF">WN72_05340</name>
</gene>
<dbReference type="KEGG" id="barh:WN72_05340"/>
<accession>A0AAE7TEW6</accession>
<dbReference type="Proteomes" id="UP000594015">
    <property type="component" value="Chromosome"/>
</dbReference>
<feature type="domain" description="DUF6894" evidence="1">
    <location>
        <begin position="3"/>
        <end position="59"/>
    </location>
</feature>
<protein>
    <recommendedName>
        <fullName evidence="1">DUF6894 domain-containing protein</fullName>
    </recommendedName>
</protein>
<evidence type="ECO:0000313" key="3">
    <source>
        <dbReference type="Proteomes" id="UP000594015"/>
    </source>
</evidence>
<evidence type="ECO:0000259" key="1">
    <source>
        <dbReference type="Pfam" id="PF21834"/>
    </source>
</evidence>
<organism evidence="2 3">
    <name type="scientific">Bradyrhizobium arachidis</name>
    <dbReference type="NCBI Taxonomy" id="858423"/>
    <lineage>
        <taxon>Bacteria</taxon>
        <taxon>Pseudomonadati</taxon>
        <taxon>Pseudomonadota</taxon>
        <taxon>Alphaproteobacteria</taxon>
        <taxon>Hyphomicrobiales</taxon>
        <taxon>Nitrobacteraceae</taxon>
        <taxon>Bradyrhizobium</taxon>
    </lineage>
</organism>
<sequence length="71" mass="7689">MPRFFFDIHDTREITMDDDGIDLTGTDAVRRLAMEALAQAILDGANECSTGTTKVVVRDTIVVSCCGPALQ</sequence>
<name>A0AAE7TEW6_9BRAD</name>
<reference evidence="2 3" key="1">
    <citation type="submission" date="2018-06" db="EMBL/GenBank/DDBJ databases">
        <title>Comparative genomics of Bradyrhizobium nodulating Arachidis hypogaea.</title>
        <authorList>
            <person name="Li Y."/>
        </authorList>
    </citation>
    <scope>NUCLEOTIDE SEQUENCE [LARGE SCALE GENOMIC DNA]</scope>
    <source>
        <strain evidence="2 3">CCBAU 051107</strain>
    </source>
</reference>
<dbReference type="AlphaFoldDB" id="A0AAE7TEW6"/>
<dbReference type="Pfam" id="PF21834">
    <property type="entry name" value="DUF6894"/>
    <property type="match status" value="1"/>
</dbReference>
<evidence type="ECO:0000313" key="2">
    <source>
        <dbReference type="EMBL" id="QOZ65905.1"/>
    </source>
</evidence>
<dbReference type="EMBL" id="CP030050">
    <property type="protein sequence ID" value="QOZ65905.1"/>
    <property type="molecule type" value="Genomic_DNA"/>
</dbReference>
<dbReference type="InterPro" id="IPR054189">
    <property type="entry name" value="DUF6894"/>
</dbReference>